<name>A0ABQ6LNK6_9RHOB</name>
<dbReference type="RefSeq" id="WP_285671590.1">
    <property type="nucleotide sequence ID" value="NZ_BSYI01000013.1"/>
</dbReference>
<protein>
    <recommendedName>
        <fullName evidence="3">MoaD/ThiS family protein</fullName>
    </recommendedName>
</protein>
<evidence type="ECO:0008006" key="3">
    <source>
        <dbReference type="Google" id="ProtNLM"/>
    </source>
</evidence>
<gene>
    <name evidence="1" type="ORF">LNKW23_20110</name>
</gene>
<dbReference type="Pfam" id="PF02597">
    <property type="entry name" value="ThiS"/>
    <property type="match status" value="1"/>
</dbReference>
<dbReference type="EMBL" id="BSYI01000013">
    <property type="protein sequence ID" value="GMG82798.1"/>
    <property type="molecule type" value="Genomic_DNA"/>
</dbReference>
<dbReference type="InterPro" id="IPR012675">
    <property type="entry name" value="Beta-grasp_dom_sf"/>
</dbReference>
<keyword evidence="2" id="KW-1185">Reference proteome</keyword>
<dbReference type="InterPro" id="IPR003749">
    <property type="entry name" value="ThiS/MoaD-like"/>
</dbReference>
<accession>A0ABQ6LNK6</accession>
<dbReference type="SUPFAM" id="SSF54285">
    <property type="entry name" value="MoaD/ThiS"/>
    <property type="match status" value="1"/>
</dbReference>
<dbReference type="Proteomes" id="UP001239909">
    <property type="component" value="Unassembled WGS sequence"/>
</dbReference>
<evidence type="ECO:0000313" key="1">
    <source>
        <dbReference type="EMBL" id="GMG82798.1"/>
    </source>
</evidence>
<dbReference type="Gene3D" id="3.10.20.30">
    <property type="match status" value="1"/>
</dbReference>
<dbReference type="CDD" id="cd17040">
    <property type="entry name" value="Ubl_MoaD_like"/>
    <property type="match status" value="1"/>
</dbReference>
<evidence type="ECO:0000313" key="2">
    <source>
        <dbReference type="Proteomes" id="UP001239909"/>
    </source>
</evidence>
<proteinExistence type="predicted"/>
<organism evidence="1 2">
    <name type="scientific">Paralimibaculum aggregatum</name>
    <dbReference type="NCBI Taxonomy" id="3036245"/>
    <lineage>
        <taxon>Bacteria</taxon>
        <taxon>Pseudomonadati</taxon>
        <taxon>Pseudomonadota</taxon>
        <taxon>Alphaproteobacteria</taxon>
        <taxon>Rhodobacterales</taxon>
        <taxon>Paracoccaceae</taxon>
        <taxon>Paralimibaculum</taxon>
    </lineage>
</organism>
<reference evidence="1 2" key="1">
    <citation type="submission" date="2023-04" db="EMBL/GenBank/DDBJ databases">
        <title>Marinoamorphus aggregata gen. nov., sp. Nov., isolate from tissue of brittle star Ophioplocus japonicus.</title>
        <authorList>
            <person name="Kawano K."/>
            <person name="Sawayama S."/>
            <person name="Nakagawa S."/>
        </authorList>
    </citation>
    <scope>NUCLEOTIDE SEQUENCE [LARGE SCALE GENOMIC DNA]</scope>
    <source>
        <strain evidence="1 2">NKW23</strain>
    </source>
</reference>
<sequence>MVEVAIWGSLRVATEGRATVEIEAGNLRELLDGLAEAYPDLRPQLRRGVTVAIDGRNFNDHWFEPIRPDSEVVLLPRIVGG</sequence>
<dbReference type="InterPro" id="IPR016155">
    <property type="entry name" value="Mopterin_synth/thiamin_S_b"/>
</dbReference>
<comment type="caution">
    <text evidence="1">The sequence shown here is derived from an EMBL/GenBank/DDBJ whole genome shotgun (WGS) entry which is preliminary data.</text>
</comment>